<dbReference type="SUPFAM" id="SSF52540">
    <property type="entry name" value="P-loop containing nucleoside triphosphate hydrolases"/>
    <property type="match status" value="1"/>
</dbReference>
<dbReference type="FunFam" id="3.40.50.300:FF:000325">
    <property type="entry name" value="ATP-dependent RNA helicase DHX29"/>
    <property type="match status" value="1"/>
</dbReference>
<keyword evidence="4" id="KW-0547">Nucleotide-binding</keyword>
<keyword evidence="6" id="KW-0347">Helicase</keyword>
<evidence type="ECO:0000256" key="5">
    <source>
        <dbReference type="ARBA" id="ARBA00022801"/>
    </source>
</evidence>
<dbReference type="GO" id="GO:0003723">
    <property type="term" value="F:RNA binding"/>
    <property type="evidence" value="ECO:0007669"/>
    <property type="project" value="TreeGrafter"/>
</dbReference>
<dbReference type="PANTHER" id="PTHR18934">
    <property type="entry name" value="ATP-DEPENDENT RNA HELICASE"/>
    <property type="match status" value="1"/>
</dbReference>
<evidence type="ECO:0000313" key="13">
    <source>
        <dbReference type="Proteomes" id="UP000193642"/>
    </source>
</evidence>
<evidence type="ECO:0000256" key="3">
    <source>
        <dbReference type="ARBA" id="ARBA00022490"/>
    </source>
</evidence>
<feature type="compositionally biased region" description="Polar residues" evidence="9">
    <location>
        <begin position="43"/>
        <end position="72"/>
    </location>
</feature>
<dbReference type="Pfam" id="PF00270">
    <property type="entry name" value="DEAD"/>
    <property type="match status" value="1"/>
</dbReference>
<dbReference type="InterPro" id="IPR011545">
    <property type="entry name" value="DEAD/DEAH_box_helicase_dom"/>
</dbReference>
<dbReference type="InterPro" id="IPR001650">
    <property type="entry name" value="Helicase_C-like"/>
</dbReference>
<dbReference type="InterPro" id="IPR056890">
    <property type="entry name" value="UBA_DHX29-like"/>
</dbReference>
<name>A0A1Y2D1I1_9FUNG</name>
<comment type="caution">
    <text evidence="12">The sequence shown here is derived from an EMBL/GenBank/DDBJ whole genome shotgun (WGS) entry which is preliminary data.</text>
</comment>
<keyword evidence="5 12" id="KW-0378">Hydrolase</keyword>
<dbReference type="Pfam" id="PF24899">
    <property type="entry name" value="UBA_DHX29"/>
    <property type="match status" value="1"/>
</dbReference>
<dbReference type="Gene3D" id="3.40.50.300">
    <property type="entry name" value="P-loop containing nucleotide triphosphate hydrolases"/>
    <property type="match status" value="2"/>
</dbReference>
<keyword evidence="13" id="KW-1185">Reference proteome</keyword>
<dbReference type="CDD" id="cd17917">
    <property type="entry name" value="DEXHc_RHA-like"/>
    <property type="match status" value="1"/>
</dbReference>
<dbReference type="GO" id="GO:0005524">
    <property type="term" value="F:ATP binding"/>
    <property type="evidence" value="ECO:0007669"/>
    <property type="project" value="UniProtKB-KW"/>
</dbReference>
<evidence type="ECO:0000259" key="10">
    <source>
        <dbReference type="PROSITE" id="PS51192"/>
    </source>
</evidence>
<sequence>MGPKKKKAPASNLRGFATASIPSKPAPPPPKEVVEETIEAPTVESNATTTSTPLDLTEQPQPQPDASATSKQVRTTAAVTLTTARLKAESDARANATKAAQVDADPSITWIRLDHDMEARVHSFVTKYAAELDSLIAARKSFMGTLVAPTQSQSEMLSKLAYCYFSLELIGFKQHEIENAMKSVPGGDLEDLLNWLCINLDPEELPQKYTDKVAFTEEPVSVVSVKASGDNSQSVRDTAANPSEIALETDIKAKILQSMEASNTDSDSSDLDDSRQELPLNTQHAVLQLRIEHLKSTLSNDYKAHSMAPPALLLSLMKQYSSQLKSLESVRGFQKRKSEVEYAKLLENGSNKAFGWDKEFCKVIQQLDKLKLDADRVKVEKEREAEVLDSLDGDHDNSIVNADPADSHTDELNVSDDDAVGFGDIFDESTQPDASNSTGSYSIEILSLDIPKSWTGKTPRVILQEYCAKLVKQKGALKIKYEKYGDSQLRKSRLPEGSVSFEPARNIYVDNVKSSEEYIATIALYKLAGSNLPLYRSLPPSYRDLWISMADAEKAEAEGVVQAEEARKLEFLNSLLEATNTGKKVNVPIVSGETADKSKPQEAKRGMNSSITLSDTIRTKFLARKSNPQYLKMADVRKQLPVNLMKDRILELVENHQVVIISGETGSGRGFTQIPQFLLEHAIEQGRGSEVNIVCTQPRRISATSIASRVSEELGDPSNFGTGALVGYSVRLDSKTSSTTRLTFQTIGVLLRQTESNPHLTGITHIVVDEVHERGLESDFLVLQLRRLLKVRPDLRVILMSATADALKFSTYFEEYWAVGLAGYTIDLGSEFARRIDYRKKNIGNVKVSGRGGNVANVSLEVDDSDDDDSYSHEASSGYSKTTQETLKKMDFTRIDLDLVEMLIRHIVSKNVDENAHNESVLVFLPGLAEIRKLYDRLSSESIRDNHRSKMLVLPLHSVLSASEQAAVFKPAPKGVRKVVLSTNIAETGVTIPDVVFVIDTCKAREVSYDQKRNISRLSDVFVSQANCRQRRGRAGRVKPGICYHLIPKDEFDLMLAHRPPEMLRLPLEELILRVLTATRDESESVDVRQLLSEALDPPPPKNIERAISLLKQIQALYPNGQLTLLGKMLLFACSLNCLDPLSLGKDPFALQFDDSIQVNPAKQFKSVDSDLITIWNAYSSWRSHILKNTQTGNGWNSAREYARNHGLNFTNFTMIEEARLQLQQALASSGMINIDFRTVVPRPLLTNSAGDVSKNMTNTSLAIAAISSGIYPSFLVYSPVYKPKQPLLHFPNSSDQVYINSKSLLSTADLMDGSWYASYSITTSGSSGNNTGRITARDLNAISPIIVLAVSGGLVVEHTSRMIKTDSEFVKLKCPPRTASLLAKFILAVQQALDMRREAPQSSFLLEALDLWITLIH</sequence>
<evidence type="ECO:0000256" key="6">
    <source>
        <dbReference type="ARBA" id="ARBA00022806"/>
    </source>
</evidence>
<keyword evidence="7" id="KW-0067">ATP-binding</keyword>
<evidence type="ECO:0000256" key="9">
    <source>
        <dbReference type="SAM" id="MobiDB-lite"/>
    </source>
</evidence>
<dbReference type="InterPro" id="IPR014001">
    <property type="entry name" value="Helicase_ATP-bd"/>
</dbReference>
<feature type="region of interest" description="Disordered" evidence="9">
    <location>
        <begin position="859"/>
        <end position="882"/>
    </location>
</feature>
<dbReference type="STRING" id="329046.A0A1Y2D1I1"/>
<evidence type="ECO:0000256" key="2">
    <source>
        <dbReference type="ARBA" id="ARBA00012552"/>
    </source>
</evidence>
<evidence type="ECO:0000259" key="11">
    <source>
        <dbReference type="PROSITE" id="PS51194"/>
    </source>
</evidence>
<dbReference type="CDD" id="cd18791">
    <property type="entry name" value="SF2_C_RHA"/>
    <property type="match status" value="1"/>
</dbReference>
<dbReference type="FunFam" id="3.40.50.300:FF:000500">
    <property type="entry name" value="ATP-dependent RNA helicase DHX29"/>
    <property type="match status" value="1"/>
</dbReference>
<dbReference type="GO" id="GO:0003724">
    <property type="term" value="F:RNA helicase activity"/>
    <property type="evidence" value="ECO:0007669"/>
    <property type="project" value="UniProtKB-EC"/>
</dbReference>
<organism evidence="12 13">
    <name type="scientific">Rhizoclosmatium globosum</name>
    <dbReference type="NCBI Taxonomy" id="329046"/>
    <lineage>
        <taxon>Eukaryota</taxon>
        <taxon>Fungi</taxon>
        <taxon>Fungi incertae sedis</taxon>
        <taxon>Chytridiomycota</taxon>
        <taxon>Chytridiomycota incertae sedis</taxon>
        <taxon>Chytridiomycetes</taxon>
        <taxon>Chytridiales</taxon>
        <taxon>Chytriomycetaceae</taxon>
        <taxon>Rhizoclosmatium</taxon>
    </lineage>
</organism>
<evidence type="ECO:0000256" key="8">
    <source>
        <dbReference type="ARBA" id="ARBA00047984"/>
    </source>
</evidence>
<feature type="domain" description="Helicase ATP-binding" evidence="10">
    <location>
        <begin position="650"/>
        <end position="814"/>
    </location>
</feature>
<protein>
    <recommendedName>
        <fullName evidence="2">RNA helicase</fullName>
        <ecNumber evidence="2">3.6.4.13</ecNumber>
    </recommendedName>
</protein>
<comment type="similarity">
    <text evidence="1">Belongs to the DEAD box helicase family. DEAH subfamily.</text>
</comment>
<dbReference type="OrthoDB" id="5600252at2759"/>
<dbReference type="EMBL" id="MCGO01000002">
    <property type="protein sequence ID" value="ORY52974.1"/>
    <property type="molecule type" value="Genomic_DNA"/>
</dbReference>
<evidence type="ECO:0000256" key="1">
    <source>
        <dbReference type="ARBA" id="ARBA00008792"/>
    </source>
</evidence>
<accession>A0A1Y2D1I1</accession>
<keyword evidence="3" id="KW-0963">Cytoplasm</keyword>
<dbReference type="Pfam" id="PF00271">
    <property type="entry name" value="Helicase_C"/>
    <property type="match status" value="1"/>
</dbReference>
<gene>
    <name evidence="12" type="ORF">BCR33DRAFT_711379</name>
</gene>
<feature type="region of interest" description="Disordered" evidence="9">
    <location>
        <begin position="392"/>
        <end position="412"/>
    </location>
</feature>
<reference evidence="12 13" key="1">
    <citation type="submission" date="2016-07" db="EMBL/GenBank/DDBJ databases">
        <title>Pervasive Adenine N6-methylation of Active Genes in Fungi.</title>
        <authorList>
            <consortium name="DOE Joint Genome Institute"/>
            <person name="Mondo S.J."/>
            <person name="Dannebaum R.O."/>
            <person name="Kuo R.C."/>
            <person name="Labutti K."/>
            <person name="Haridas S."/>
            <person name="Kuo A."/>
            <person name="Salamov A."/>
            <person name="Ahrendt S.R."/>
            <person name="Lipzen A."/>
            <person name="Sullivan W."/>
            <person name="Andreopoulos W.B."/>
            <person name="Clum A."/>
            <person name="Lindquist E."/>
            <person name="Daum C."/>
            <person name="Ramamoorthy G.K."/>
            <person name="Gryganskyi A."/>
            <person name="Culley D."/>
            <person name="Magnuson J.K."/>
            <person name="James T.Y."/>
            <person name="O'Malley M.A."/>
            <person name="Stajich J.E."/>
            <person name="Spatafora J.W."/>
            <person name="Visel A."/>
            <person name="Grigoriev I.V."/>
        </authorList>
    </citation>
    <scope>NUCLEOTIDE SEQUENCE [LARGE SCALE GENOMIC DNA]</scope>
    <source>
        <strain evidence="12 13">JEL800</strain>
    </source>
</reference>
<proteinExistence type="inferred from homology"/>
<dbReference type="Gene3D" id="1.20.120.1080">
    <property type="match status" value="1"/>
</dbReference>
<feature type="domain" description="Helicase C-terminal" evidence="11">
    <location>
        <begin position="899"/>
        <end position="1079"/>
    </location>
</feature>
<dbReference type="Proteomes" id="UP000193642">
    <property type="component" value="Unassembled WGS sequence"/>
</dbReference>
<dbReference type="EC" id="3.6.4.13" evidence="2"/>
<dbReference type="SMART" id="SM00490">
    <property type="entry name" value="HELICc"/>
    <property type="match status" value="1"/>
</dbReference>
<feature type="compositionally biased region" description="Polar residues" evidence="9">
    <location>
        <begin position="873"/>
        <end position="882"/>
    </location>
</feature>
<dbReference type="PANTHER" id="PTHR18934:SF145">
    <property type="entry name" value="ATP-DEPENDENT RNA HELICASE DHX57-RELATED"/>
    <property type="match status" value="1"/>
</dbReference>
<dbReference type="SMART" id="SM00487">
    <property type="entry name" value="DEXDc"/>
    <property type="match status" value="1"/>
</dbReference>
<evidence type="ECO:0000256" key="4">
    <source>
        <dbReference type="ARBA" id="ARBA00022741"/>
    </source>
</evidence>
<dbReference type="PROSITE" id="PS51192">
    <property type="entry name" value="HELICASE_ATP_BIND_1"/>
    <property type="match status" value="1"/>
</dbReference>
<dbReference type="PROSITE" id="PS51194">
    <property type="entry name" value="HELICASE_CTER"/>
    <property type="match status" value="1"/>
</dbReference>
<evidence type="ECO:0000313" key="12">
    <source>
        <dbReference type="EMBL" id="ORY52974.1"/>
    </source>
</evidence>
<comment type="catalytic activity">
    <reaction evidence="8">
        <text>ATP + H2O = ADP + phosphate + H(+)</text>
        <dbReference type="Rhea" id="RHEA:13065"/>
        <dbReference type="ChEBI" id="CHEBI:15377"/>
        <dbReference type="ChEBI" id="CHEBI:15378"/>
        <dbReference type="ChEBI" id="CHEBI:30616"/>
        <dbReference type="ChEBI" id="CHEBI:43474"/>
        <dbReference type="ChEBI" id="CHEBI:456216"/>
        <dbReference type="EC" id="3.6.4.13"/>
    </reaction>
</comment>
<dbReference type="GO" id="GO:0016787">
    <property type="term" value="F:hydrolase activity"/>
    <property type="evidence" value="ECO:0007669"/>
    <property type="project" value="UniProtKB-KW"/>
</dbReference>
<evidence type="ECO:0000256" key="7">
    <source>
        <dbReference type="ARBA" id="ARBA00022840"/>
    </source>
</evidence>
<feature type="region of interest" description="Disordered" evidence="9">
    <location>
        <begin position="1"/>
        <end position="74"/>
    </location>
</feature>
<dbReference type="InterPro" id="IPR027417">
    <property type="entry name" value="P-loop_NTPase"/>
</dbReference>